<dbReference type="InterPro" id="IPR000742">
    <property type="entry name" value="EGF"/>
</dbReference>
<dbReference type="PROSITE" id="PS00022">
    <property type="entry name" value="EGF_1"/>
    <property type="match status" value="1"/>
</dbReference>
<comment type="caution">
    <text evidence="2">The sequence shown here is derived from an EMBL/GenBank/DDBJ whole genome shotgun (WGS) entry which is preliminary data.</text>
</comment>
<keyword evidence="1" id="KW-1015">Disulfide bond</keyword>
<protein>
    <submittedName>
        <fullName evidence="2">PREDICTED: uncharacterized protein LOC107351387 isoform X2</fullName>
    </submittedName>
</protein>
<dbReference type="Proteomes" id="UP001152795">
    <property type="component" value="Unassembled WGS sequence"/>
</dbReference>
<keyword evidence="1" id="KW-0245">EGF-like domain</keyword>
<feature type="disulfide bond" evidence="1">
    <location>
        <begin position="40"/>
        <end position="49"/>
    </location>
</feature>
<evidence type="ECO:0000313" key="3">
    <source>
        <dbReference type="Proteomes" id="UP001152795"/>
    </source>
</evidence>
<evidence type="ECO:0000313" key="2">
    <source>
        <dbReference type="EMBL" id="CAB4024800.1"/>
    </source>
</evidence>
<dbReference type="PROSITE" id="PS01186">
    <property type="entry name" value="EGF_2"/>
    <property type="match status" value="1"/>
</dbReference>
<proteinExistence type="predicted"/>
<evidence type="ECO:0000256" key="1">
    <source>
        <dbReference type="PROSITE-ProRule" id="PRU00076"/>
    </source>
</evidence>
<dbReference type="AlphaFoldDB" id="A0A7D9L3H7"/>
<gene>
    <name evidence="2" type="ORF">PACLA_8A047797</name>
</gene>
<accession>A0A7D9L3H7</accession>
<name>A0A7D9L3H7_PARCT</name>
<dbReference type="OrthoDB" id="5954791at2759"/>
<reference evidence="2" key="1">
    <citation type="submission" date="2020-04" db="EMBL/GenBank/DDBJ databases">
        <authorList>
            <person name="Alioto T."/>
            <person name="Alioto T."/>
            <person name="Gomez Garrido J."/>
        </authorList>
    </citation>
    <scope>NUCLEOTIDE SEQUENCE</scope>
    <source>
        <strain evidence="2">A484AB</strain>
    </source>
</reference>
<comment type="caution">
    <text evidence="1">Lacks conserved residue(s) required for the propagation of feature annotation.</text>
</comment>
<organism evidence="2 3">
    <name type="scientific">Paramuricea clavata</name>
    <name type="common">Red gorgonian</name>
    <name type="synonym">Violescent sea-whip</name>
    <dbReference type="NCBI Taxonomy" id="317549"/>
    <lineage>
        <taxon>Eukaryota</taxon>
        <taxon>Metazoa</taxon>
        <taxon>Cnidaria</taxon>
        <taxon>Anthozoa</taxon>
        <taxon>Octocorallia</taxon>
        <taxon>Malacalcyonacea</taxon>
        <taxon>Plexauridae</taxon>
        <taxon>Paramuricea</taxon>
    </lineage>
</organism>
<sequence>MSCSMKYNCCHQSNICPKNKICKQINSLKQKPWKRFTCECTDGYHGDNCDELIRSCGGYLDRHRESGMYHVVDSVNGSYEVYCHFDSDHVAWTLVQSYSFANRSLVQFTKSLSKDIPISENALTWSGYRLSKPRMKSIKNNSIFLQFTCDYEKYLDLKKSDYAKIDLRNIRTWSGDEKVDVLEFSGYTHHDTIGKGRGKIGEYDLNLCQIRLHQGTDWPLHVIFIDSKSAVNPACTGINLLSCTEDGFGFFGYYYYLRDCGKRFHRCVKNAHSTTQLWFGMRKPIQHDRLL</sequence>
<dbReference type="PROSITE" id="PS50026">
    <property type="entry name" value="EGF_3"/>
    <property type="match status" value="1"/>
</dbReference>
<keyword evidence="3" id="KW-1185">Reference proteome</keyword>
<dbReference type="EMBL" id="CACRXK020013245">
    <property type="protein sequence ID" value="CAB4024800.1"/>
    <property type="molecule type" value="Genomic_DNA"/>
</dbReference>